<dbReference type="EMBL" id="JACHMB010000001">
    <property type="protein sequence ID" value="MBB5778662.1"/>
    <property type="molecule type" value="Genomic_DNA"/>
</dbReference>
<evidence type="ECO:0000256" key="1">
    <source>
        <dbReference type="SAM" id="SignalP"/>
    </source>
</evidence>
<feature type="chain" id="PRO_5039379250" evidence="1">
    <location>
        <begin position="27"/>
        <end position="75"/>
    </location>
</feature>
<keyword evidence="1" id="KW-0732">Signal</keyword>
<dbReference type="AlphaFoldDB" id="A0A7W9LCC8"/>
<organism evidence="2 3">
    <name type="scientific">Nonomuraea jabiensis</name>
    <dbReference type="NCBI Taxonomy" id="882448"/>
    <lineage>
        <taxon>Bacteria</taxon>
        <taxon>Bacillati</taxon>
        <taxon>Actinomycetota</taxon>
        <taxon>Actinomycetes</taxon>
        <taxon>Streptosporangiales</taxon>
        <taxon>Streptosporangiaceae</taxon>
        <taxon>Nonomuraea</taxon>
    </lineage>
</organism>
<evidence type="ECO:0000313" key="2">
    <source>
        <dbReference type="EMBL" id="MBB5778662.1"/>
    </source>
</evidence>
<dbReference type="Proteomes" id="UP000579153">
    <property type="component" value="Unassembled WGS sequence"/>
</dbReference>
<evidence type="ECO:0000313" key="3">
    <source>
        <dbReference type="Proteomes" id="UP000579153"/>
    </source>
</evidence>
<gene>
    <name evidence="2" type="ORF">HD596_005418</name>
</gene>
<sequence length="75" mass="8223">MNANTQTTTRYMYLMTVLIGSAQATVAGTFDAKPGTSRLAVYTHIVENRIKRELGVQQLSILYFSLEPDALGVSV</sequence>
<reference evidence="2 3" key="1">
    <citation type="submission" date="2020-08" db="EMBL/GenBank/DDBJ databases">
        <title>Sequencing the genomes of 1000 actinobacteria strains.</title>
        <authorList>
            <person name="Klenk H.-P."/>
        </authorList>
    </citation>
    <scope>NUCLEOTIDE SEQUENCE [LARGE SCALE GENOMIC DNA]</scope>
    <source>
        <strain evidence="2 3">DSM 45507</strain>
    </source>
</reference>
<proteinExistence type="predicted"/>
<keyword evidence="3" id="KW-1185">Reference proteome</keyword>
<feature type="signal peptide" evidence="1">
    <location>
        <begin position="1"/>
        <end position="26"/>
    </location>
</feature>
<accession>A0A7W9LCC8</accession>
<protein>
    <submittedName>
        <fullName evidence="2">Uncharacterized protein</fullName>
    </submittedName>
</protein>
<dbReference type="RefSeq" id="WP_185072072.1">
    <property type="nucleotide sequence ID" value="NZ_JACHMB010000001.1"/>
</dbReference>
<comment type="caution">
    <text evidence="2">The sequence shown here is derived from an EMBL/GenBank/DDBJ whole genome shotgun (WGS) entry which is preliminary data.</text>
</comment>
<name>A0A7W9LCC8_9ACTN</name>